<keyword evidence="2" id="KW-0732">Signal</keyword>
<feature type="region of interest" description="Disordered" evidence="1">
    <location>
        <begin position="170"/>
        <end position="198"/>
    </location>
</feature>
<evidence type="ECO:0000256" key="1">
    <source>
        <dbReference type="SAM" id="MobiDB-lite"/>
    </source>
</evidence>
<gene>
    <name evidence="3" type="ORF">SAMN04489832_6142</name>
</gene>
<evidence type="ECO:0000313" key="4">
    <source>
        <dbReference type="Proteomes" id="UP000185124"/>
    </source>
</evidence>
<dbReference type="EMBL" id="FSQT01000002">
    <property type="protein sequence ID" value="SIN37500.1"/>
    <property type="molecule type" value="Genomic_DNA"/>
</dbReference>
<accession>A0A1N6ATX9</accession>
<dbReference type="STRING" id="709881.SAMN04489832_6142"/>
<dbReference type="RefSeq" id="WP_208869764.1">
    <property type="nucleotide sequence ID" value="NZ_FSQT01000002.1"/>
</dbReference>
<sequence length="232" mass="23276">MSTSFRRKAAAVTFAVLGLSLAGGGIAVAQPNAKAPAETVQPAARSTNAQPPVTAESTRKAKAALKAGGATTLAASTSIVVVNANGTRARGVGTVIKYGVGQYEVQFARNVTGGVFVATIGRADACCIPSAGEISVARRLSTPNAVFVQTRNSAGVEADLGFHLVVHTPDGPGAGPGQGPAPRVVPMKPPAHPAASPCTRSAAVSVPRAVPGPLSPDRTVHPGPGCPWALRR</sequence>
<feature type="region of interest" description="Disordered" evidence="1">
    <location>
        <begin position="210"/>
        <end position="232"/>
    </location>
</feature>
<reference evidence="4" key="1">
    <citation type="submission" date="2016-12" db="EMBL/GenBank/DDBJ databases">
        <authorList>
            <person name="Varghese N."/>
            <person name="Submissions S."/>
        </authorList>
    </citation>
    <scope>NUCLEOTIDE SEQUENCE [LARGE SCALE GENOMIC DNA]</scope>
    <source>
        <strain evidence="4">DSM 45599</strain>
    </source>
</reference>
<protein>
    <submittedName>
        <fullName evidence="3">Uncharacterized protein</fullName>
    </submittedName>
</protein>
<keyword evidence="4" id="KW-1185">Reference proteome</keyword>
<proteinExistence type="predicted"/>
<evidence type="ECO:0000256" key="2">
    <source>
        <dbReference type="SAM" id="SignalP"/>
    </source>
</evidence>
<feature type="signal peptide" evidence="2">
    <location>
        <begin position="1"/>
        <end position="29"/>
    </location>
</feature>
<organism evidence="3 4">
    <name type="scientific">Micromonospora cremea</name>
    <dbReference type="NCBI Taxonomy" id="709881"/>
    <lineage>
        <taxon>Bacteria</taxon>
        <taxon>Bacillati</taxon>
        <taxon>Actinomycetota</taxon>
        <taxon>Actinomycetes</taxon>
        <taxon>Micromonosporales</taxon>
        <taxon>Micromonosporaceae</taxon>
        <taxon>Micromonospora</taxon>
    </lineage>
</organism>
<name>A0A1N6ATX9_9ACTN</name>
<evidence type="ECO:0000313" key="3">
    <source>
        <dbReference type="EMBL" id="SIN37500.1"/>
    </source>
</evidence>
<feature type="chain" id="PRO_5012613461" evidence="2">
    <location>
        <begin position="30"/>
        <end position="232"/>
    </location>
</feature>
<dbReference type="Proteomes" id="UP000185124">
    <property type="component" value="Unassembled WGS sequence"/>
</dbReference>
<dbReference type="AlphaFoldDB" id="A0A1N6ATX9"/>